<dbReference type="InterPro" id="IPR002048">
    <property type="entry name" value="EF_hand_dom"/>
</dbReference>
<dbReference type="PANTHER" id="PTHR14336">
    <property type="entry name" value="TANDEM PH DOMAIN CONTAINING PROTEIN"/>
    <property type="match status" value="1"/>
</dbReference>
<feature type="region of interest" description="Disordered" evidence="2">
    <location>
        <begin position="1"/>
        <end position="30"/>
    </location>
</feature>
<dbReference type="SUPFAM" id="SSF47473">
    <property type="entry name" value="EF-hand"/>
    <property type="match status" value="1"/>
</dbReference>
<gene>
    <name evidence="5" type="ORF">M0813_26045</name>
</gene>
<organism evidence="5 6">
    <name type="scientific">Anaeramoeba flamelloides</name>
    <dbReference type="NCBI Taxonomy" id="1746091"/>
    <lineage>
        <taxon>Eukaryota</taxon>
        <taxon>Metamonada</taxon>
        <taxon>Anaeramoebidae</taxon>
        <taxon>Anaeramoeba</taxon>
    </lineage>
</organism>
<feature type="domain" description="PH" evidence="3">
    <location>
        <begin position="66"/>
        <end position="160"/>
    </location>
</feature>
<dbReference type="CDD" id="cd00821">
    <property type="entry name" value="PH"/>
    <property type="match status" value="1"/>
</dbReference>
<evidence type="ECO:0000256" key="1">
    <source>
        <dbReference type="ARBA" id="ARBA00022837"/>
    </source>
</evidence>
<feature type="domain" description="PH" evidence="3">
    <location>
        <begin position="397"/>
        <end position="498"/>
    </location>
</feature>
<keyword evidence="1" id="KW-0106">Calcium</keyword>
<evidence type="ECO:0000259" key="4">
    <source>
        <dbReference type="PROSITE" id="PS50222"/>
    </source>
</evidence>
<proteinExistence type="predicted"/>
<dbReference type="Pfam" id="PF00169">
    <property type="entry name" value="PH"/>
    <property type="match status" value="3"/>
</dbReference>
<dbReference type="InterPro" id="IPR051707">
    <property type="entry name" value="PI-Interact_SigTrans_Reg"/>
</dbReference>
<dbReference type="PROSITE" id="PS00018">
    <property type="entry name" value="EF_HAND_1"/>
    <property type="match status" value="2"/>
</dbReference>
<evidence type="ECO:0000256" key="2">
    <source>
        <dbReference type="SAM" id="MobiDB-lite"/>
    </source>
</evidence>
<dbReference type="Gene3D" id="1.10.238.10">
    <property type="entry name" value="EF-hand"/>
    <property type="match status" value="1"/>
</dbReference>
<dbReference type="InterPro" id="IPR018247">
    <property type="entry name" value="EF_Hand_1_Ca_BS"/>
</dbReference>
<feature type="domain" description="EF-hand" evidence="4">
    <location>
        <begin position="580"/>
        <end position="603"/>
    </location>
</feature>
<feature type="domain" description="PH" evidence="3">
    <location>
        <begin position="172"/>
        <end position="274"/>
    </location>
</feature>
<dbReference type="Proteomes" id="UP001150062">
    <property type="component" value="Unassembled WGS sequence"/>
</dbReference>
<dbReference type="PROSITE" id="PS50003">
    <property type="entry name" value="PH_DOMAIN"/>
    <property type="match status" value="3"/>
</dbReference>
<comment type="caution">
    <text evidence="5">The sequence shown here is derived from an EMBL/GenBank/DDBJ whole genome shotgun (WGS) entry which is preliminary data.</text>
</comment>
<dbReference type="InterPro" id="IPR011993">
    <property type="entry name" value="PH-like_dom_sf"/>
</dbReference>
<accession>A0ABQ8Y2J3</accession>
<sequence length="703" mass="83018">MSKKIELDDSSSSENSPNESKKQKKPIKSPILARMKKGGMQNRLKDLIITQIRMKREKPIDKIYDNCKKEGWINIKFKHKGSYEKVYLILRNDNHCYYFSSKKKIINPKGVINLLDTYFSPREKSKTFQLIHHDSSYLLFKCKTNEEMKEWIKAFRSSVRTISPYIHHKQNRIFITGYCMKEGGSYKSWKKRFIKVTENLFMYYQNEESDNPINTVSLANAVVQIEFNSIQERKVLKIHYPQRRDYLLYPISEKKSEYEKLLEHWYFRIKIQAKKATLEIQKHSRMYLKKEHFYDGYLYISSDSSKATDNWAILNGFLFSWYKTETKLDQPIGMFSCLNLKVTVKKEKNIDHMTLEHPSFKHPVTISASDPIEFETFLETLREVIRKYSILLKQYQNFQKENYLSILQNGKKYLRGYFLIKNNSLFGYQSKSEQTNSLFEIPLKGAQVIPWFNGRRHCEFQIVTPGKKNSKKKKTYKFIANSRKDFDQWVLSLHVAVTKADEIDINKIKILETSKTRLTKTDLVKLRGISEFSDKELNSCYKKFISEYNRGKMNQEMFKNFAHSLNIKVPTSIELLYAGMDRDKNGLIDFEEIVLGLHCLTRGTDEEKCEFAFFCYDTDGKYAVSLNDLWRVVCLLEPSFNFEDEVDPRVSIAFQNLDIDKNGTLELNEFRNASLKGYSFLVEIIPFIKLSKKKRRKSSRAKK</sequence>
<dbReference type="InterPro" id="IPR011992">
    <property type="entry name" value="EF-hand-dom_pair"/>
</dbReference>
<dbReference type="SMART" id="SM00233">
    <property type="entry name" value="PH"/>
    <property type="match status" value="4"/>
</dbReference>
<dbReference type="PROSITE" id="PS50222">
    <property type="entry name" value="EF_HAND_2"/>
    <property type="match status" value="2"/>
</dbReference>
<name>A0ABQ8Y2J3_9EUKA</name>
<protein>
    <submittedName>
        <fullName evidence="5">Uncharacterized protein</fullName>
    </submittedName>
</protein>
<dbReference type="PRINTS" id="PR00450">
    <property type="entry name" value="RECOVERIN"/>
</dbReference>
<dbReference type="InterPro" id="IPR001849">
    <property type="entry name" value="PH_domain"/>
</dbReference>
<feature type="domain" description="EF-hand" evidence="4">
    <location>
        <begin position="645"/>
        <end position="680"/>
    </location>
</feature>
<evidence type="ECO:0000259" key="3">
    <source>
        <dbReference type="PROSITE" id="PS50003"/>
    </source>
</evidence>
<keyword evidence="6" id="KW-1185">Reference proteome</keyword>
<evidence type="ECO:0000313" key="6">
    <source>
        <dbReference type="Proteomes" id="UP001150062"/>
    </source>
</evidence>
<evidence type="ECO:0000313" key="5">
    <source>
        <dbReference type="EMBL" id="KAJ6238815.1"/>
    </source>
</evidence>
<dbReference type="Gene3D" id="2.30.29.30">
    <property type="entry name" value="Pleckstrin-homology domain (PH domain)/Phosphotyrosine-binding domain (PTB)"/>
    <property type="match status" value="3"/>
</dbReference>
<reference evidence="5" key="1">
    <citation type="submission" date="2022-08" db="EMBL/GenBank/DDBJ databases">
        <title>Novel sulfate-reducing endosymbionts in the free-living metamonad Anaeramoeba.</title>
        <authorList>
            <person name="Jerlstrom-Hultqvist J."/>
            <person name="Cepicka I."/>
            <person name="Gallot-Lavallee L."/>
            <person name="Salas-Leiva D."/>
            <person name="Curtis B.A."/>
            <person name="Zahonova K."/>
            <person name="Pipaliya S."/>
            <person name="Dacks J."/>
            <person name="Roger A.J."/>
        </authorList>
    </citation>
    <scope>NUCLEOTIDE SEQUENCE</scope>
    <source>
        <strain evidence="5">Schooner1</strain>
    </source>
</reference>
<dbReference type="SUPFAM" id="SSF50729">
    <property type="entry name" value="PH domain-like"/>
    <property type="match status" value="4"/>
</dbReference>
<dbReference type="EMBL" id="JAOAOG010000232">
    <property type="protein sequence ID" value="KAJ6238815.1"/>
    <property type="molecule type" value="Genomic_DNA"/>
</dbReference>